<feature type="region of interest" description="Disordered" evidence="1">
    <location>
        <begin position="101"/>
        <end position="140"/>
    </location>
</feature>
<comment type="caution">
    <text evidence="3">The sequence shown here is derived from an EMBL/GenBank/DDBJ whole genome shotgun (WGS) entry which is preliminary data.</text>
</comment>
<dbReference type="Pfam" id="PF13699">
    <property type="entry name" value="eCIS_core"/>
    <property type="match status" value="1"/>
</dbReference>
<organism evidence="3 4">
    <name type="scientific">Saccharospirillum salsuginis</name>
    <dbReference type="NCBI Taxonomy" id="418750"/>
    <lineage>
        <taxon>Bacteria</taxon>
        <taxon>Pseudomonadati</taxon>
        <taxon>Pseudomonadota</taxon>
        <taxon>Gammaproteobacteria</taxon>
        <taxon>Oceanospirillales</taxon>
        <taxon>Saccharospirillaceae</taxon>
        <taxon>Saccharospirillum</taxon>
    </lineage>
</organism>
<feature type="domain" description="eCIS core" evidence="2">
    <location>
        <begin position="137"/>
        <end position="214"/>
    </location>
</feature>
<evidence type="ECO:0000256" key="1">
    <source>
        <dbReference type="SAM" id="MobiDB-lite"/>
    </source>
</evidence>
<reference evidence="3" key="2">
    <citation type="submission" date="2020-09" db="EMBL/GenBank/DDBJ databases">
        <authorList>
            <person name="Sun Q."/>
            <person name="Kim S."/>
        </authorList>
    </citation>
    <scope>NUCLEOTIDE SEQUENCE</scope>
    <source>
        <strain evidence="3">KCTC 22169</strain>
    </source>
</reference>
<name>A0A918JYY4_9GAMM</name>
<feature type="region of interest" description="Disordered" evidence="1">
    <location>
        <begin position="1"/>
        <end position="32"/>
    </location>
</feature>
<reference evidence="3" key="1">
    <citation type="journal article" date="2014" name="Int. J. Syst. Evol. Microbiol.">
        <title>Complete genome sequence of Corynebacterium casei LMG S-19264T (=DSM 44701T), isolated from a smear-ripened cheese.</title>
        <authorList>
            <consortium name="US DOE Joint Genome Institute (JGI-PGF)"/>
            <person name="Walter F."/>
            <person name="Albersmeier A."/>
            <person name="Kalinowski J."/>
            <person name="Ruckert C."/>
        </authorList>
    </citation>
    <scope>NUCLEOTIDE SEQUENCE</scope>
    <source>
        <strain evidence="3">KCTC 22169</strain>
    </source>
</reference>
<dbReference type="RefSeq" id="WP_189606593.1">
    <property type="nucleotide sequence ID" value="NZ_BMXR01000001.1"/>
</dbReference>
<protein>
    <recommendedName>
        <fullName evidence="2">eCIS core domain-containing protein</fullName>
    </recommendedName>
</protein>
<evidence type="ECO:0000313" key="4">
    <source>
        <dbReference type="Proteomes" id="UP000626148"/>
    </source>
</evidence>
<evidence type="ECO:0000313" key="3">
    <source>
        <dbReference type="EMBL" id="GGX38996.1"/>
    </source>
</evidence>
<feature type="compositionally biased region" description="Basic residues" evidence="1">
    <location>
        <begin position="8"/>
        <end position="17"/>
    </location>
</feature>
<dbReference type="InterPro" id="IPR025295">
    <property type="entry name" value="eCIS_core_dom"/>
</dbReference>
<dbReference type="Proteomes" id="UP000626148">
    <property type="component" value="Unassembled WGS sequence"/>
</dbReference>
<evidence type="ECO:0000259" key="2">
    <source>
        <dbReference type="Pfam" id="PF13699"/>
    </source>
</evidence>
<keyword evidence="4" id="KW-1185">Reference proteome</keyword>
<proteinExistence type="predicted"/>
<dbReference type="AlphaFoldDB" id="A0A918JYY4"/>
<sequence length="225" mass="24771">MKLWQTRQGHRTGKRGPGRPTFAQGVHHQSEQVGQVLYGETTEARTQSSTGPVVQAKLTVGAPDDRYEREADWMADRVMDGEGADRGVHLINTDAAQRMCEECEEEEEEAGVQAKAESGAGAPSHSAGVPSPQGGHPMPGPLQHRFSSGFGRDLSPVRVHTHAQADQQARNLNAKAFTYGQDIYFRQGYYQPGTRQGQWLLAHELTHTLQQDTGQRLKTLDDSDN</sequence>
<dbReference type="EMBL" id="BMXR01000001">
    <property type="protein sequence ID" value="GGX38996.1"/>
    <property type="molecule type" value="Genomic_DNA"/>
</dbReference>
<accession>A0A918JYY4</accession>
<gene>
    <name evidence="3" type="ORF">GCM10007392_01600</name>
</gene>